<feature type="transmembrane region" description="Helical" evidence="1">
    <location>
        <begin position="383"/>
        <end position="404"/>
    </location>
</feature>
<organism evidence="3 4">
    <name type="scientific">Eucalyptus globulus</name>
    <name type="common">Tasmanian blue gum</name>
    <dbReference type="NCBI Taxonomy" id="34317"/>
    <lineage>
        <taxon>Eukaryota</taxon>
        <taxon>Viridiplantae</taxon>
        <taxon>Streptophyta</taxon>
        <taxon>Embryophyta</taxon>
        <taxon>Tracheophyta</taxon>
        <taxon>Spermatophyta</taxon>
        <taxon>Magnoliopsida</taxon>
        <taxon>eudicotyledons</taxon>
        <taxon>Gunneridae</taxon>
        <taxon>Pentapetalae</taxon>
        <taxon>rosids</taxon>
        <taxon>malvids</taxon>
        <taxon>Myrtales</taxon>
        <taxon>Myrtaceae</taxon>
        <taxon>Myrtoideae</taxon>
        <taxon>Eucalypteae</taxon>
        <taxon>Eucalyptus</taxon>
    </lineage>
</organism>
<evidence type="ECO:0000313" key="4">
    <source>
        <dbReference type="Proteomes" id="UP001634007"/>
    </source>
</evidence>
<dbReference type="InterPro" id="IPR026961">
    <property type="entry name" value="PGG_dom"/>
</dbReference>
<name>A0ABD3KUC5_EUCGL</name>
<comment type="caution">
    <text evidence="3">The sequence shown here is derived from an EMBL/GenBank/DDBJ whole genome shotgun (WGS) entry which is preliminary data.</text>
</comment>
<dbReference type="Proteomes" id="UP001634007">
    <property type="component" value="Unassembled WGS sequence"/>
</dbReference>
<dbReference type="PANTHER" id="PTHR24128:SF24">
    <property type="entry name" value="ANKYRIN REPEAT PROTEIN"/>
    <property type="match status" value="1"/>
</dbReference>
<dbReference type="InterPro" id="IPR036770">
    <property type="entry name" value="Ankyrin_rpt-contain_sf"/>
</dbReference>
<evidence type="ECO:0000256" key="1">
    <source>
        <dbReference type="SAM" id="Phobius"/>
    </source>
</evidence>
<proteinExistence type="predicted"/>
<feature type="domain" description="PGG" evidence="2">
    <location>
        <begin position="263"/>
        <end position="350"/>
    </location>
</feature>
<evidence type="ECO:0000313" key="3">
    <source>
        <dbReference type="EMBL" id="KAL3743341.1"/>
    </source>
</evidence>
<evidence type="ECO:0000259" key="2">
    <source>
        <dbReference type="Pfam" id="PF13962"/>
    </source>
</evidence>
<gene>
    <name evidence="3" type="ORF">ACJRO7_018613</name>
</gene>
<feature type="transmembrane region" description="Helical" evidence="1">
    <location>
        <begin position="352"/>
        <end position="371"/>
    </location>
</feature>
<dbReference type="EMBL" id="JBJKBG010000004">
    <property type="protein sequence ID" value="KAL3743341.1"/>
    <property type="molecule type" value="Genomic_DNA"/>
</dbReference>
<keyword evidence="4" id="KW-1185">Reference proteome</keyword>
<accession>A0ABD3KUC5</accession>
<dbReference type="AlphaFoldDB" id="A0ABD3KUC5"/>
<dbReference type="Pfam" id="PF13962">
    <property type="entry name" value="PGG"/>
    <property type="match status" value="1"/>
</dbReference>
<dbReference type="PANTHER" id="PTHR24128">
    <property type="entry name" value="HOMEOBOX PROTEIN WARIAI"/>
    <property type="match status" value="1"/>
</dbReference>
<dbReference type="SUPFAM" id="SSF48403">
    <property type="entry name" value="Ankyrin repeat"/>
    <property type="match status" value="1"/>
</dbReference>
<reference evidence="3 4" key="1">
    <citation type="submission" date="2024-11" db="EMBL/GenBank/DDBJ databases">
        <title>Chromosome-level genome assembly of Eucalyptus globulus Labill. provides insights into its genome evolution.</title>
        <authorList>
            <person name="Li X."/>
        </authorList>
    </citation>
    <scope>NUCLEOTIDE SEQUENCE [LARGE SCALE GENOMIC DNA]</scope>
    <source>
        <strain evidence="3">CL2024</strain>
        <tissue evidence="3">Fresh tender leaves</tissue>
    </source>
</reference>
<keyword evidence="1" id="KW-1133">Transmembrane helix</keyword>
<keyword evidence="1" id="KW-0812">Transmembrane</keyword>
<feature type="transmembrane region" description="Helical" evidence="1">
    <location>
        <begin position="322"/>
        <end position="345"/>
    </location>
</feature>
<keyword evidence="1" id="KW-0472">Membrane</keyword>
<dbReference type="Gene3D" id="1.25.40.20">
    <property type="entry name" value="Ankyrin repeat-containing domain"/>
    <property type="match status" value="2"/>
</dbReference>
<protein>
    <recommendedName>
        <fullName evidence="2">PGG domain-containing protein</fullName>
    </recommendedName>
</protein>
<sequence length="431" mass="48534">MDKKFQEAILNDDVDALHTLLVQNPILLDRATKEPFPNTPLHVAAAASKTQVAVELATLRPSFARRLNPEGFSSMHLALQHEHFQTARALVTIDPELIRVKGRERITPLHYIAEREGDAELELQATTSFTAVHIAVKSCNIKAVEVLLGWMKRVYLTEVLDWKDEDGNTVLHIAVVKLLTDDRPFLFKNRPFLGCMYTDRLVKVNAKNFHGKTALDMSREGHCNKEIPDMLGTAGTLLTLSQFLSGKLILFEKCSRYFGIRDEQTRNMILVVATLIATCTYQATLSPPGGYWQEDSDPVTNSISIVQKPHMAGNMILGGSKVYFFIVLNSLAFYTSIGTIWATTIGLLPDTFIVYLSVLIHGLTFFVSIIVEFPKANRFVGTLIWAFYEISLLAVLLLPILVWFSHKAIQNRMDATKRRVGSFLESEPRRR</sequence>